<evidence type="ECO:0000313" key="7">
    <source>
        <dbReference type="EMBL" id="CAF3667464.1"/>
    </source>
</evidence>
<dbReference type="InterPro" id="IPR006703">
    <property type="entry name" value="G_AIG1"/>
</dbReference>
<dbReference type="EMBL" id="CAJOBR010005969">
    <property type="protein sequence ID" value="CAF4832942.1"/>
    <property type="molecule type" value="Genomic_DNA"/>
</dbReference>
<accession>A0A817QTZ2</accession>
<protein>
    <recommendedName>
        <fullName evidence="4">AIG1-type G domain-containing protein</fullName>
    </recommendedName>
</protein>
<dbReference type="Proteomes" id="UP000663872">
    <property type="component" value="Unassembled WGS sequence"/>
</dbReference>
<evidence type="ECO:0000313" key="11">
    <source>
        <dbReference type="EMBL" id="CAF4832942.1"/>
    </source>
</evidence>
<name>A0A817QTZ2_9BILA</name>
<dbReference type="Proteomes" id="UP000663851">
    <property type="component" value="Unassembled WGS sequence"/>
</dbReference>
<evidence type="ECO:0000313" key="9">
    <source>
        <dbReference type="EMBL" id="CAF4499623.1"/>
    </source>
</evidence>
<sequence length="269" mass="31158">MFISDIDSRRKSILDRINRTFAEREHNQIASHCVKRDINILLLGPTNSGKTTLQNVLGDPRHQPAAFSFKYAQPKEPNLTEYKLTRFTLRIIEIPGCMLKYENDLWEINIRCYEMFKITDFHAVFFCISMSHGISTNEINLFSRVTDHLFGHCRANHLCLVITRCESMSANSRNRVLEEIKNDINLEDVRLKVGKRIYFTGALDPDHLSEANEEPLLKQFDTVYEYRKILLDLIDEKSKGEQFSIPKPSPTSPTPAILPETKPTEKRSR</sequence>
<reference evidence="5" key="1">
    <citation type="submission" date="2021-02" db="EMBL/GenBank/DDBJ databases">
        <authorList>
            <person name="Nowell W R."/>
        </authorList>
    </citation>
    <scope>NUCLEOTIDE SEQUENCE</scope>
</reference>
<dbReference type="OrthoDB" id="425923at2759"/>
<feature type="region of interest" description="Disordered" evidence="3">
    <location>
        <begin position="240"/>
        <end position="269"/>
    </location>
</feature>
<organism evidence="5 12">
    <name type="scientific">Rotaria socialis</name>
    <dbReference type="NCBI Taxonomy" id="392032"/>
    <lineage>
        <taxon>Eukaryota</taxon>
        <taxon>Metazoa</taxon>
        <taxon>Spiralia</taxon>
        <taxon>Gnathifera</taxon>
        <taxon>Rotifera</taxon>
        <taxon>Eurotatoria</taxon>
        <taxon>Bdelloidea</taxon>
        <taxon>Philodinida</taxon>
        <taxon>Philodinidae</taxon>
        <taxon>Rotaria</taxon>
    </lineage>
</organism>
<evidence type="ECO:0000313" key="10">
    <source>
        <dbReference type="EMBL" id="CAF4605075.1"/>
    </source>
</evidence>
<dbReference type="AlphaFoldDB" id="A0A817QTZ2"/>
<dbReference type="SUPFAM" id="SSF52540">
    <property type="entry name" value="P-loop containing nucleoside triphosphate hydrolases"/>
    <property type="match status" value="1"/>
</dbReference>
<dbReference type="Proteomes" id="UP000663833">
    <property type="component" value="Unassembled WGS sequence"/>
</dbReference>
<dbReference type="EMBL" id="CAJOBQ010003402">
    <property type="protein sequence ID" value="CAF4605075.1"/>
    <property type="molecule type" value="Genomic_DNA"/>
</dbReference>
<evidence type="ECO:0000313" key="5">
    <source>
        <dbReference type="EMBL" id="CAF3223285.1"/>
    </source>
</evidence>
<evidence type="ECO:0000259" key="4">
    <source>
        <dbReference type="Pfam" id="PF04548"/>
    </source>
</evidence>
<dbReference type="EMBL" id="CAJNYU010004553">
    <property type="protein sequence ID" value="CAF3770269.1"/>
    <property type="molecule type" value="Genomic_DNA"/>
</dbReference>
<dbReference type="EMBL" id="CAJOBO010003655">
    <property type="protein sequence ID" value="CAF4499623.1"/>
    <property type="molecule type" value="Genomic_DNA"/>
</dbReference>
<dbReference type="EMBL" id="CAJNYD010000147">
    <property type="protein sequence ID" value="CAF3223285.1"/>
    <property type="molecule type" value="Genomic_DNA"/>
</dbReference>
<keyword evidence="2" id="KW-0547">Nucleotide-binding</keyword>
<evidence type="ECO:0000256" key="1">
    <source>
        <dbReference type="ARBA" id="ARBA00008535"/>
    </source>
</evidence>
<dbReference type="Proteomes" id="UP000663869">
    <property type="component" value="Unassembled WGS sequence"/>
</dbReference>
<dbReference type="GO" id="GO:0005525">
    <property type="term" value="F:GTP binding"/>
    <property type="evidence" value="ECO:0007669"/>
    <property type="project" value="InterPro"/>
</dbReference>
<proteinExistence type="inferred from homology"/>
<dbReference type="Proteomes" id="UP000663848">
    <property type="component" value="Unassembled WGS sequence"/>
</dbReference>
<dbReference type="EMBL" id="CAJNYT010004504">
    <property type="protein sequence ID" value="CAF3667464.1"/>
    <property type="molecule type" value="Genomic_DNA"/>
</dbReference>
<dbReference type="Proteomes" id="UP000663825">
    <property type="component" value="Unassembled WGS sequence"/>
</dbReference>
<evidence type="ECO:0000313" key="6">
    <source>
        <dbReference type="EMBL" id="CAF3379847.1"/>
    </source>
</evidence>
<comment type="similarity">
    <text evidence="1">Belongs to the TRAFAC class TrmE-Era-EngA-EngB-Septin-like GTPase superfamily. AIG1/Toc34/Toc159-like paraseptin GTPase family. IAN subfamily.</text>
</comment>
<comment type="caution">
    <text evidence="5">The sequence shown here is derived from an EMBL/GenBank/DDBJ whole genome shotgun (WGS) entry which is preliminary data.</text>
</comment>
<evidence type="ECO:0000256" key="3">
    <source>
        <dbReference type="SAM" id="MobiDB-lite"/>
    </source>
</evidence>
<evidence type="ECO:0000256" key="2">
    <source>
        <dbReference type="ARBA" id="ARBA00022741"/>
    </source>
</evidence>
<evidence type="ECO:0000313" key="12">
    <source>
        <dbReference type="Proteomes" id="UP000663833"/>
    </source>
</evidence>
<gene>
    <name evidence="8" type="ORF">FME351_LOCUS31910</name>
    <name evidence="7" type="ORF">GRG538_LOCUS26151</name>
    <name evidence="9" type="ORF">HFQ381_LOCUS27672</name>
    <name evidence="5" type="ORF">LUA448_LOCUS3368</name>
    <name evidence="11" type="ORF">QYT958_LOCUS25876</name>
    <name evidence="6" type="ORF">TIS948_LOCUS25845</name>
    <name evidence="10" type="ORF">TSG867_LOCUS28075</name>
</gene>
<dbReference type="Gene3D" id="3.40.50.300">
    <property type="entry name" value="P-loop containing nucleotide triphosphate hydrolases"/>
    <property type="match status" value="1"/>
</dbReference>
<dbReference type="InterPro" id="IPR027417">
    <property type="entry name" value="P-loop_NTPase"/>
</dbReference>
<evidence type="ECO:0000313" key="8">
    <source>
        <dbReference type="EMBL" id="CAF3770269.1"/>
    </source>
</evidence>
<dbReference type="Pfam" id="PF04548">
    <property type="entry name" value="AIG1"/>
    <property type="match status" value="1"/>
</dbReference>
<feature type="domain" description="AIG1-type G" evidence="4">
    <location>
        <begin position="39"/>
        <end position="198"/>
    </location>
</feature>
<dbReference type="Proteomes" id="UP000663862">
    <property type="component" value="Unassembled WGS sequence"/>
</dbReference>
<dbReference type="EMBL" id="CAJNXB010004524">
    <property type="protein sequence ID" value="CAF3379847.1"/>
    <property type="molecule type" value="Genomic_DNA"/>
</dbReference>